<dbReference type="Gene3D" id="2.160.10.10">
    <property type="entry name" value="Hexapeptide repeat proteins"/>
    <property type="match status" value="1"/>
</dbReference>
<dbReference type="EMBL" id="UINC01000534">
    <property type="protein sequence ID" value="SUZ56999.1"/>
    <property type="molecule type" value="Genomic_DNA"/>
</dbReference>
<dbReference type="InterPro" id="IPR011004">
    <property type="entry name" value="Trimer_LpxA-like_sf"/>
</dbReference>
<name>A0A381NRP0_9ZZZZ</name>
<dbReference type="AlphaFoldDB" id="A0A381NRP0"/>
<evidence type="ECO:0000313" key="1">
    <source>
        <dbReference type="EMBL" id="SUZ56999.1"/>
    </source>
</evidence>
<gene>
    <name evidence="1" type="ORF">METZ01_LOCUS9853</name>
</gene>
<accession>A0A381NRP0</accession>
<sequence>MNENESKYYSIEEIRKFQERGVQVLDSSSVFISRDVEPENILPGCIIHPCSRISGAKTQIHSSAHIGVSGPATIENSWIGENAIVGNLGPVTLKDTVVGPQTILGSGVAENAVFLGKETMINDFTTGFGFRVRKGSLYEEDSSS</sequence>
<organism evidence="1">
    <name type="scientific">marine metagenome</name>
    <dbReference type="NCBI Taxonomy" id="408172"/>
    <lineage>
        <taxon>unclassified sequences</taxon>
        <taxon>metagenomes</taxon>
        <taxon>ecological metagenomes</taxon>
    </lineage>
</organism>
<dbReference type="SUPFAM" id="SSF51161">
    <property type="entry name" value="Trimeric LpxA-like enzymes"/>
    <property type="match status" value="1"/>
</dbReference>
<feature type="non-terminal residue" evidence="1">
    <location>
        <position position="144"/>
    </location>
</feature>
<reference evidence="1" key="1">
    <citation type="submission" date="2018-05" db="EMBL/GenBank/DDBJ databases">
        <authorList>
            <person name="Lanie J.A."/>
            <person name="Ng W.-L."/>
            <person name="Kazmierczak K.M."/>
            <person name="Andrzejewski T.M."/>
            <person name="Davidsen T.M."/>
            <person name="Wayne K.J."/>
            <person name="Tettelin H."/>
            <person name="Glass J.I."/>
            <person name="Rusch D."/>
            <person name="Podicherti R."/>
            <person name="Tsui H.-C.T."/>
            <person name="Winkler M.E."/>
        </authorList>
    </citation>
    <scope>NUCLEOTIDE SEQUENCE</scope>
</reference>
<protein>
    <submittedName>
        <fullName evidence="1">Uncharacterized protein</fullName>
    </submittedName>
</protein>
<proteinExistence type="predicted"/>